<dbReference type="Gene3D" id="1.10.510.10">
    <property type="entry name" value="Transferase(Phosphotransferase) domain 1"/>
    <property type="match status" value="1"/>
</dbReference>
<dbReference type="PRINTS" id="PR00109">
    <property type="entry name" value="TYRKINASE"/>
</dbReference>
<dbReference type="InterPro" id="IPR001245">
    <property type="entry name" value="Ser-Thr/Tyr_kinase_cat_dom"/>
</dbReference>
<evidence type="ECO:0000256" key="3">
    <source>
        <dbReference type="PIRSR" id="PIRSR000615-1"/>
    </source>
</evidence>
<dbReference type="GO" id="GO:0005886">
    <property type="term" value="C:plasma membrane"/>
    <property type="evidence" value="ECO:0007669"/>
    <property type="project" value="TreeGrafter"/>
</dbReference>
<feature type="binding site" evidence="5">
    <location>
        <position position="153"/>
    </location>
    <ligand>
        <name>Mg(2+)</name>
        <dbReference type="ChEBI" id="CHEBI:18420"/>
    </ligand>
</feature>
<dbReference type="Proteomes" id="UP000298663">
    <property type="component" value="Unassembled WGS sequence"/>
</dbReference>
<dbReference type="SMART" id="SM00219">
    <property type="entry name" value="TyrKc"/>
    <property type="match status" value="1"/>
</dbReference>
<dbReference type="PANTHER" id="PTHR24416:SF600">
    <property type="entry name" value="PDGF- AND VEGF-RECEPTOR RELATED, ISOFORM J"/>
    <property type="match status" value="1"/>
</dbReference>
<keyword evidence="4 6" id="KW-0067">ATP-binding</keyword>
<evidence type="ECO:0000256" key="5">
    <source>
        <dbReference type="PIRSR" id="PIRSR000615-3"/>
    </source>
</evidence>
<dbReference type="PROSITE" id="PS00109">
    <property type="entry name" value="PROTEIN_KINASE_TYR"/>
    <property type="match status" value="1"/>
</dbReference>
<dbReference type="InterPro" id="IPR000719">
    <property type="entry name" value="Prot_kinase_dom"/>
</dbReference>
<protein>
    <recommendedName>
        <fullName evidence="7">Protein kinase domain-containing protein</fullName>
    </recommendedName>
</protein>
<evidence type="ECO:0000256" key="2">
    <source>
        <dbReference type="ARBA" id="ARBA00051243"/>
    </source>
</evidence>
<gene>
    <name evidence="8" type="ORF">L596_024022</name>
</gene>
<comment type="caution">
    <text evidence="8">The sequence shown here is derived from an EMBL/GenBank/DDBJ whole genome shotgun (WGS) entry which is preliminary data.</text>
</comment>
<reference evidence="8 9" key="1">
    <citation type="journal article" date="2015" name="Genome Biol.">
        <title>Comparative genomics of Steinernema reveals deeply conserved gene regulatory networks.</title>
        <authorList>
            <person name="Dillman A.R."/>
            <person name="Macchietto M."/>
            <person name="Porter C.F."/>
            <person name="Rogers A."/>
            <person name="Williams B."/>
            <person name="Antoshechkin I."/>
            <person name="Lee M.M."/>
            <person name="Goodwin Z."/>
            <person name="Lu X."/>
            <person name="Lewis E.E."/>
            <person name="Goodrich-Blair H."/>
            <person name="Stock S.P."/>
            <person name="Adams B.J."/>
            <person name="Sternberg P.W."/>
            <person name="Mortazavi A."/>
        </authorList>
    </citation>
    <scope>NUCLEOTIDE SEQUENCE [LARGE SCALE GENOMIC DNA]</scope>
    <source>
        <strain evidence="8 9">ALL</strain>
    </source>
</reference>
<dbReference type="InterPro" id="IPR017441">
    <property type="entry name" value="Protein_kinase_ATP_BS"/>
</dbReference>
<dbReference type="Pfam" id="PF07714">
    <property type="entry name" value="PK_Tyr_Ser-Thr"/>
    <property type="match status" value="1"/>
</dbReference>
<dbReference type="PANTHER" id="PTHR24416">
    <property type="entry name" value="TYROSINE-PROTEIN KINASE RECEPTOR"/>
    <property type="match status" value="1"/>
</dbReference>
<evidence type="ECO:0000256" key="6">
    <source>
        <dbReference type="PROSITE-ProRule" id="PRU10141"/>
    </source>
</evidence>
<dbReference type="InterPro" id="IPR050122">
    <property type="entry name" value="RTK"/>
</dbReference>
<feature type="binding site" evidence="5">
    <location>
        <position position="165"/>
    </location>
    <ligand>
        <name>Mg(2+)</name>
        <dbReference type="ChEBI" id="CHEBI:18420"/>
    </ligand>
</feature>
<dbReference type="AlphaFoldDB" id="A0A4U5MFH3"/>
<dbReference type="GO" id="GO:0007169">
    <property type="term" value="P:cell surface receptor protein tyrosine kinase signaling pathway"/>
    <property type="evidence" value="ECO:0007669"/>
    <property type="project" value="TreeGrafter"/>
</dbReference>
<evidence type="ECO:0000256" key="4">
    <source>
        <dbReference type="PIRSR" id="PIRSR000615-2"/>
    </source>
</evidence>
<dbReference type="SUPFAM" id="SSF56112">
    <property type="entry name" value="Protein kinase-like (PK-like)"/>
    <property type="match status" value="1"/>
</dbReference>
<dbReference type="GO" id="GO:0004714">
    <property type="term" value="F:transmembrane receptor protein tyrosine kinase activity"/>
    <property type="evidence" value="ECO:0007669"/>
    <property type="project" value="UniProtKB-EC"/>
</dbReference>
<dbReference type="InterPro" id="IPR020635">
    <property type="entry name" value="Tyr_kinase_cat_dom"/>
</dbReference>
<dbReference type="PROSITE" id="PS50011">
    <property type="entry name" value="PROTEIN_KINASE_DOM"/>
    <property type="match status" value="1"/>
</dbReference>
<feature type="binding site" evidence="6">
    <location>
        <position position="53"/>
    </location>
    <ligand>
        <name>ATP</name>
        <dbReference type="ChEBI" id="CHEBI:30616"/>
    </ligand>
</feature>
<dbReference type="GO" id="GO:0046872">
    <property type="term" value="F:metal ion binding"/>
    <property type="evidence" value="ECO:0007669"/>
    <property type="project" value="UniProtKB-KW"/>
</dbReference>
<name>A0A4U5MFH3_STECR</name>
<comment type="subcellular location">
    <subcellularLocation>
        <location evidence="1">Membrane</location>
        <topology evidence="1">Single-pass membrane protein</topology>
    </subcellularLocation>
</comment>
<dbReference type="EMBL" id="AZBU02000008">
    <property type="protein sequence ID" value="TKR67954.1"/>
    <property type="molecule type" value="Genomic_DNA"/>
</dbReference>
<dbReference type="InterPro" id="IPR011009">
    <property type="entry name" value="Kinase-like_dom_sf"/>
</dbReference>
<reference evidence="8 9" key="2">
    <citation type="journal article" date="2019" name="G3 (Bethesda)">
        <title>Hybrid Assembly of the Genome of the Entomopathogenic Nematode Steinernema carpocapsae Identifies the X-Chromosome.</title>
        <authorList>
            <person name="Serra L."/>
            <person name="Macchietto M."/>
            <person name="Macias-Munoz A."/>
            <person name="McGill C.J."/>
            <person name="Rodriguez I.M."/>
            <person name="Rodriguez B."/>
            <person name="Murad R."/>
            <person name="Mortazavi A."/>
        </authorList>
    </citation>
    <scope>NUCLEOTIDE SEQUENCE [LARGE SCALE GENOMIC DNA]</scope>
    <source>
        <strain evidence="8 9">ALL</strain>
    </source>
</reference>
<evidence type="ECO:0000313" key="9">
    <source>
        <dbReference type="Proteomes" id="UP000298663"/>
    </source>
</evidence>
<dbReference type="PROSITE" id="PS00107">
    <property type="entry name" value="PROTEIN_KINASE_ATP"/>
    <property type="match status" value="1"/>
</dbReference>
<dbReference type="GO" id="GO:0043235">
    <property type="term" value="C:receptor complex"/>
    <property type="evidence" value="ECO:0007669"/>
    <property type="project" value="TreeGrafter"/>
</dbReference>
<accession>A0A4U5MFH3</accession>
<proteinExistence type="predicted"/>
<feature type="domain" description="Protein kinase" evidence="7">
    <location>
        <begin position="24"/>
        <end position="279"/>
    </location>
</feature>
<evidence type="ECO:0000313" key="8">
    <source>
        <dbReference type="EMBL" id="TKR67954.1"/>
    </source>
</evidence>
<keyword evidence="5" id="KW-0479">Metal-binding</keyword>
<sequence>MSSDPRALSAPEMKLNHYDARDVHYDRKRIGRGSFGQVYVATLGTDPTPVAVKEMKPKPNKSEEDVHQEMIREANLMCRLNGHENVVDIRGVVDRPMLIVMGLCRDGSLDHVLRHAGASISTRTRIGFSIQAARGLEWLHSKGIIHRDLATRNCLLSGDVLKLCDFGMSRTTADPFIDSNIPQNIRWMAPELWYTEKVTFASDMYSFSVLLWELFAIPPRRPWTEYHGYQVKHLVMEGHRLTRPPAMPESVRIFMTLCHATDPFLRPSAADGIGALTMIMQESDYDSESCAKEYEDIRATELNDLKIARMRAEAERMKRRVKRG</sequence>
<dbReference type="STRING" id="34508.A0A4U5MFH3"/>
<feature type="active site" description="Proton acceptor" evidence="3">
    <location>
        <position position="148"/>
    </location>
</feature>
<keyword evidence="4 6" id="KW-0547">Nucleotide-binding</keyword>
<feature type="binding site" evidence="4">
    <location>
        <position position="152"/>
    </location>
    <ligand>
        <name>ATP</name>
        <dbReference type="ChEBI" id="CHEBI:30616"/>
    </ligand>
</feature>
<keyword evidence="5" id="KW-0460">Magnesium</keyword>
<evidence type="ECO:0000256" key="1">
    <source>
        <dbReference type="ARBA" id="ARBA00004167"/>
    </source>
</evidence>
<evidence type="ECO:0000259" key="7">
    <source>
        <dbReference type="PROSITE" id="PS50011"/>
    </source>
</evidence>
<dbReference type="InterPro" id="IPR008266">
    <property type="entry name" value="Tyr_kinase_AS"/>
</dbReference>
<keyword evidence="9" id="KW-1185">Reference proteome</keyword>
<organism evidence="8 9">
    <name type="scientific">Steinernema carpocapsae</name>
    <name type="common">Entomopathogenic nematode</name>
    <dbReference type="NCBI Taxonomy" id="34508"/>
    <lineage>
        <taxon>Eukaryota</taxon>
        <taxon>Metazoa</taxon>
        <taxon>Ecdysozoa</taxon>
        <taxon>Nematoda</taxon>
        <taxon>Chromadorea</taxon>
        <taxon>Rhabditida</taxon>
        <taxon>Tylenchina</taxon>
        <taxon>Panagrolaimomorpha</taxon>
        <taxon>Strongyloidoidea</taxon>
        <taxon>Steinernematidae</taxon>
        <taxon>Steinernema</taxon>
    </lineage>
</organism>
<comment type="catalytic activity">
    <reaction evidence="2">
        <text>L-tyrosyl-[protein] + ATP = O-phospho-L-tyrosyl-[protein] + ADP + H(+)</text>
        <dbReference type="Rhea" id="RHEA:10596"/>
        <dbReference type="Rhea" id="RHEA-COMP:10136"/>
        <dbReference type="Rhea" id="RHEA-COMP:20101"/>
        <dbReference type="ChEBI" id="CHEBI:15378"/>
        <dbReference type="ChEBI" id="CHEBI:30616"/>
        <dbReference type="ChEBI" id="CHEBI:46858"/>
        <dbReference type="ChEBI" id="CHEBI:61978"/>
        <dbReference type="ChEBI" id="CHEBI:456216"/>
        <dbReference type="EC" id="2.7.10.1"/>
    </reaction>
</comment>
<dbReference type="GO" id="GO:0005524">
    <property type="term" value="F:ATP binding"/>
    <property type="evidence" value="ECO:0007669"/>
    <property type="project" value="UniProtKB-UniRule"/>
</dbReference>
<dbReference type="PIRSF" id="PIRSF000615">
    <property type="entry name" value="TyrPK_CSF1-R"/>
    <property type="match status" value="1"/>
</dbReference>
<dbReference type="OrthoDB" id="28230at2759"/>